<evidence type="ECO:0000313" key="1">
    <source>
        <dbReference type="EMBL" id="SVC84917.1"/>
    </source>
</evidence>
<dbReference type="AlphaFoldDB" id="A0A382QIU0"/>
<dbReference type="InterPro" id="IPR046373">
    <property type="entry name" value="Acyl-CoA_Oxase/DH_mid-dom_sf"/>
</dbReference>
<dbReference type="GO" id="GO:0016627">
    <property type="term" value="F:oxidoreductase activity, acting on the CH-CH group of donors"/>
    <property type="evidence" value="ECO:0007669"/>
    <property type="project" value="InterPro"/>
</dbReference>
<dbReference type="InterPro" id="IPR009100">
    <property type="entry name" value="AcylCoA_DH/oxidase_NM_dom_sf"/>
</dbReference>
<gene>
    <name evidence="1" type="ORF">METZ01_LOCUS337771</name>
</gene>
<dbReference type="GO" id="GO:0050660">
    <property type="term" value="F:flavin adenine dinucleotide binding"/>
    <property type="evidence" value="ECO:0007669"/>
    <property type="project" value="InterPro"/>
</dbReference>
<evidence type="ECO:0008006" key="2">
    <source>
        <dbReference type="Google" id="ProtNLM"/>
    </source>
</evidence>
<accession>A0A382QIU0</accession>
<reference evidence="1" key="1">
    <citation type="submission" date="2018-05" db="EMBL/GenBank/DDBJ databases">
        <authorList>
            <person name="Lanie J.A."/>
            <person name="Ng W.-L."/>
            <person name="Kazmierczak K.M."/>
            <person name="Andrzejewski T.M."/>
            <person name="Davidsen T.M."/>
            <person name="Wayne K.J."/>
            <person name="Tettelin H."/>
            <person name="Glass J.I."/>
            <person name="Rusch D."/>
            <person name="Podicherti R."/>
            <person name="Tsui H.-C.T."/>
            <person name="Winkler M.E."/>
        </authorList>
    </citation>
    <scope>NUCLEOTIDE SEQUENCE</scope>
</reference>
<dbReference type="EMBL" id="UINC01114541">
    <property type="protein sequence ID" value="SVC84917.1"/>
    <property type="molecule type" value="Genomic_DNA"/>
</dbReference>
<dbReference type="SUPFAM" id="SSF56645">
    <property type="entry name" value="Acyl-CoA dehydrogenase NM domain-like"/>
    <property type="match status" value="1"/>
</dbReference>
<dbReference type="Gene3D" id="2.40.110.10">
    <property type="entry name" value="Butyryl-CoA Dehydrogenase, subunit A, domain 2"/>
    <property type="match status" value="1"/>
</dbReference>
<feature type="non-terminal residue" evidence="1">
    <location>
        <position position="236"/>
    </location>
</feature>
<dbReference type="InterPro" id="IPR037069">
    <property type="entry name" value="AcylCoA_DH/ox_N_sf"/>
</dbReference>
<sequence length="236" mass="25916">MGAEMQEVELIESIGALAPMLEEQALQAERDRKPVDSVMAAIEETQAYRWFVPKKYGGFEFSLEGFMEVGMMLGAADVSTAWVVTFCMEHNWLMGLYSAEGQDTIFRKHPYIIAPGALAPKGTARPVDGGYVVTGRWQWGTGVMHANHVMVGALTDHDGDPELCMYVLPIEDAEVIDTWHMSGMVATGSNDIAVTEKFVSACLRLNLTDMRAGDSPGAKLHKTTNFRMPMLPVLGL</sequence>
<dbReference type="Gene3D" id="1.10.540.10">
    <property type="entry name" value="Acyl-CoA dehydrogenase/oxidase, N-terminal domain"/>
    <property type="match status" value="1"/>
</dbReference>
<proteinExistence type="predicted"/>
<protein>
    <recommendedName>
        <fullName evidence="2">Acyl-CoA dehydrogenase/oxidase N-terminal domain-containing protein</fullName>
    </recommendedName>
</protein>
<name>A0A382QIU0_9ZZZZ</name>
<organism evidence="1">
    <name type="scientific">marine metagenome</name>
    <dbReference type="NCBI Taxonomy" id="408172"/>
    <lineage>
        <taxon>unclassified sequences</taxon>
        <taxon>metagenomes</taxon>
        <taxon>ecological metagenomes</taxon>
    </lineage>
</organism>